<evidence type="ECO:0000256" key="2">
    <source>
        <dbReference type="ARBA" id="ARBA00018987"/>
    </source>
</evidence>
<accession>A0AAN6JTT0</accession>
<organism evidence="5 6">
    <name type="scientific">Tilletia horrida</name>
    <dbReference type="NCBI Taxonomy" id="155126"/>
    <lineage>
        <taxon>Eukaryota</taxon>
        <taxon>Fungi</taxon>
        <taxon>Dikarya</taxon>
        <taxon>Basidiomycota</taxon>
        <taxon>Ustilaginomycotina</taxon>
        <taxon>Exobasidiomycetes</taxon>
        <taxon>Tilletiales</taxon>
        <taxon>Tilletiaceae</taxon>
        <taxon>Tilletia</taxon>
    </lineage>
</organism>
<evidence type="ECO:0000259" key="3">
    <source>
        <dbReference type="Pfam" id="PF08585"/>
    </source>
</evidence>
<evidence type="ECO:0000256" key="1">
    <source>
        <dbReference type="ARBA" id="ARBA00006395"/>
    </source>
</evidence>
<dbReference type="SMART" id="SM01161">
    <property type="entry name" value="DUF1767"/>
    <property type="match status" value="1"/>
</dbReference>
<dbReference type="Pfam" id="PF21000">
    <property type="entry name" value="RMI1_N_N"/>
    <property type="match status" value="1"/>
</dbReference>
<reference evidence="5" key="1">
    <citation type="journal article" date="2023" name="PhytoFront">
        <title>Draft Genome Resources of Seven Strains of Tilletia horrida, Causal Agent of Kernel Smut of Rice.</title>
        <authorList>
            <person name="Khanal S."/>
            <person name="Antony Babu S."/>
            <person name="Zhou X.G."/>
        </authorList>
    </citation>
    <scope>NUCLEOTIDE SEQUENCE</scope>
    <source>
        <strain evidence="5">TX6</strain>
    </source>
</reference>
<comment type="caution">
    <text evidence="5">The sequence shown here is derived from an EMBL/GenBank/DDBJ whole genome shotgun (WGS) entry which is preliminary data.</text>
</comment>
<dbReference type="PANTHER" id="PTHR14790:SF15">
    <property type="entry name" value="RECQ-MEDIATED GENOME INSTABILITY PROTEIN 1"/>
    <property type="match status" value="1"/>
</dbReference>
<dbReference type="Pfam" id="PF08585">
    <property type="entry name" value="RMI1_N_C"/>
    <property type="match status" value="1"/>
</dbReference>
<evidence type="ECO:0000313" key="5">
    <source>
        <dbReference type="EMBL" id="KAK0550703.1"/>
    </source>
</evidence>
<gene>
    <name evidence="5" type="ORF">OC846_003560</name>
</gene>
<dbReference type="Gene3D" id="2.40.50.770">
    <property type="entry name" value="RecQ-mediated genome instability protein Rmi1, C-terminal domain"/>
    <property type="match status" value="1"/>
</dbReference>
<evidence type="ECO:0000259" key="4">
    <source>
        <dbReference type="Pfam" id="PF21000"/>
    </source>
</evidence>
<name>A0AAN6JTT0_9BASI</name>
<evidence type="ECO:0000313" key="6">
    <source>
        <dbReference type="Proteomes" id="UP001176517"/>
    </source>
</evidence>
<dbReference type="GO" id="GO:0000712">
    <property type="term" value="P:resolution of meiotic recombination intermediates"/>
    <property type="evidence" value="ECO:0007669"/>
    <property type="project" value="TreeGrafter"/>
</dbReference>
<sequence>MSAPSATPSVLLSWLRSRYPTFPVRREWLEGCVDYILSDAAASGRPRPSDRELIKQVNLQLLHSDLADSAEAGVLPPDILDIHKKKLGEKSKGVLLQVVGIMDVGVSAQTQLDVLAARQEARSMPVARSSGSGTSLPTQVDRAQDVDGDFDGEDHMAAFQAAEASLAANPTVYPRSLLRLHLSDGHNDELLLPAFEHTRIEGLSMGGKEEEDKRRTLLGCKVLIKDAEIRRGQLLLRPGQVEVLGGSIPELEHRGEYILESSLRLRQG</sequence>
<dbReference type="InterPro" id="IPR049363">
    <property type="entry name" value="RMI1_N"/>
</dbReference>
<dbReference type="InterPro" id="IPR042470">
    <property type="entry name" value="RMI1_N_C_sf"/>
</dbReference>
<dbReference type="EMBL" id="JAPDMZ010000088">
    <property type="protein sequence ID" value="KAK0550703.1"/>
    <property type="molecule type" value="Genomic_DNA"/>
</dbReference>
<dbReference type="AlphaFoldDB" id="A0AAN6JTT0"/>
<feature type="domain" description="RMI1 N-terminal" evidence="4">
    <location>
        <begin position="15"/>
        <end position="69"/>
    </location>
</feature>
<dbReference type="InterPro" id="IPR013894">
    <property type="entry name" value="RMI1_OB"/>
</dbReference>
<dbReference type="GO" id="GO:0031422">
    <property type="term" value="C:RecQ family helicase-topoisomerase III complex"/>
    <property type="evidence" value="ECO:0007669"/>
    <property type="project" value="TreeGrafter"/>
</dbReference>
<feature type="domain" description="RecQ mediated genome instability protein 1 OB-fold" evidence="3">
    <location>
        <begin position="76"/>
        <end position="254"/>
    </location>
</feature>
<dbReference type="Proteomes" id="UP001176517">
    <property type="component" value="Unassembled WGS sequence"/>
</dbReference>
<dbReference type="PANTHER" id="PTHR14790">
    <property type="entry name" value="RECQ-MEDIATED GENOME INSTABILITY PROTEIN 1 RMI1"/>
    <property type="match status" value="1"/>
</dbReference>
<keyword evidence="6" id="KW-1185">Reference proteome</keyword>
<dbReference type="GO" id="GO:0000724">
    <property type="term" value="P:double-strand break repair via homologous recombination"/>
    <property type="evidence" value="ECO:0007669"/>
    <property type="project" value="TreeGrafter"/>
</dbReference>
<comment type="similarity">
    <text evidence="1">Belongs to the RMI1 family.</text>
</comment>
<dbReference type="GO" id="GO:0016604">
    <property type="term" value="C:nuclear body"/>
    <property type="evidence" value="ECO:0007669"/>
    <property type="project" value="TreeGrafter"/>
</dbReference>
<protein>
    <recommendedName>
        <fullName evidence="2">RecQ-mediated genome instability protein 1</fullName>
    </recommendedName>
</protein>
<proteinExistence type="inferred from homology"/>